<dbReference type="SUPFAM" id="SSF54427">
    <property type="entry name" value="NTF2-like"/>
    <property type="match status" value="1"/>
</dbReference>
<dbReference type="Pfam" id="PF17775">
    <property type="entry name" value="YchJ_M-like"/>
    <property type="match status" value="1"/>
</dbReference>
<accession>A0AA94KZ49</accession>
<dbReference type="Pfam" id="PF02810">
    <property type="entry name" value="SEC-C"/>
    <property type="match status" value="1"/>
</dbReference>
<name>A0AA94KZ49_9MICO</name>
<dbReference type="Proteomes" id="UP000198506">
    <property type="component" value="Unassembled WGS sequence"/>
</dbReference>
<dbReference type="Gene3D" id="3.10.450.50">
    <property type="match status" value="1"/>
</dbReference>
<evidence type="ECO:0000313" key="2">
    <source>
        <dbReference type="EMBL" id="SFS07637.1"/>
    </source>
</evidence>
<dbReference type="AlphaFoldDB" id="A0AA94KZ49"/>
<evidence type="ECO:0000259" key="1">
    <source>
        <dbReference type="Pfam" id="PF17775"/>
    </source>
</evidence>
<gene>
    <name evidence="2" type="ORF">SAMN04487783_0986</name>
</gene>
<protein>
    <submittedName>
        <fullName evidence="2">SEC-C motif-containing protein</fullName>
    </submittedName>
</protein>
<dbReference type="InterPro" id="IPR048469">
    <property type="entry name" value="YchJ-like_M"/>
</dbReference>
<dbReference type="InterPro" id="IPR032710">
    <property type="entry name" value="NTF2-like_dom_sf"/>
</dbReference>
<organism evidence="2 3">
    <name type="scientific">Agrococcus baldri</name>
    <dbReference type="NCBI Taxonomy" id="153730"/>
    <lineage>
        <taxon>Bacteria</taxon>
        <taxon>Bacillati</taxon>
        <taxon>Actinomycetota</taxon>
        <taxon>Actinomycetes</taxon>
        <taxon>Micrococcales</taxon>
        <taxon>Microbacteriaceae</taxon>
        <taxon>Agrococcus</taxon>
    </lineage>
</organism>
<dbReference type="InterPro" id="IPR004027">
    <property type="entry name" value="SEC_C_motif"/>
</dbReference>
<comment type="caution">
    <text evidence="2">The sequence shown here is derived from an EMBL/GenBank/DDBJ whole genome shotgun (WGS) entry which is preliminary data.</text>
</comment>
<evidence type="ECO:0000313" key="3">
    <source>
        <dbReference type="Proteomes" id="UP000198506"/>
    </source>
</evidence>
<keyword evidence="3" id="KW-1185">Reference proteome</keyword>
<reference evidence="2 3" key="1">
    <citation type="submission" date="2016-10" db="EMBL/GenBank/DDBJ databases">
        <authorList>
            <person name="Varghese N."/>
            <person name="Submissions S."/>
        </authorList>
    </citation>
    <scope>NUCLEOTIDE SEQUENCE [LARGE SCALE GENOMIC DNA]</scope>
    <source>
        <strain evidence="2 3">IAM 15147</strain>
    </source>
</reference>
<proteinExistence type="predicted"/>
<dbReference type="EMBL" id="FOZN01000002">
    <property type="protein sequence ID" value="SFS07637.1"/>
    <property type="molecule type" value="Genomic_DNA"/>
</dbReference>
<sequence length="131" mass="14532">MTRAIDDAARCPCGTGLPFGECCAPIQRGEREAATAEALMRSRYTAFALEDVDWLLASWHPSTRPRSLELDPGIRWLRLDVLDTTGGGPFDREGTVAFEAHWVAEGTRGSMRELSTFRRDAGWQYAGGDRI</sequence>
<dbReference type="RefSeq" id="WP_318255342.1">
    <property type="nucleotide sequence ID" value="NZ_FOZN01000002.1"/>
</dbReference>
<feature type="domain" description="YchJ-like middle NTF2-like" evidence="1">
    <location>
        <begin position="35"/>
        <end position="128"/>
    </location>
</feature>